<dbReference type="SUPFAM" id="SSF53955">
    <property type="entry name" value="Lysozyme-like"/>
    <property type="match status" value="3"/>
</dbReference>
<proteinExistence type="inferred from homology"/>
<feature type="compositionally biased region" description="Polar residues" evidence="8">
    <location>
        <begin position="589"/>
        <end position="612"/>
    </location>
</feature>
<evidence type="ECO:0000256" key="7">
    <source>
        <dbReference type="RuleBase" id="RU004440"/>
    </source>
</evidence>
<comment type="catalytic activity">
    <reaction evidence="1">
        <text>Hydrolysis of (1-&gt;4)-beta-linkages between N-acetylmuramic acid and N-acetyl-D-glucosamine residues in a peptidoglycan and between N-acetyl-D-glucosamine residues in chitodextrins.</text>
        <dbReference type="EC" id="3.2.1.17"/>
    </reaction>
</comment>
<keyword evidence="12" id="KW-1185">Reference proteome</keyword>
<keyword evidence="4" id="KW-0081">Bacteriolytic enzyme</keyword>
<evidence type="ECO:0000256" key="4">
    <source>
        <dbReference type="ARBA" id="ARBA00022638"/>
    </source>
</evidence>
<evidence type="ECO:0000313" key="12">
    <source>
        <dbReference type="Proteomes" id="UP001153709"/>
    </source>
</evidence>
<dbReference type="PROSITE" id="PS51348">
    <property type="entry name" value="GLYCOSYL_HYDROL_F22_2"/>
    <property type="match status" value="3"/>
</dbReference>
<dbReference type="PANTHER" id="PTHR11407">
    <property type="entry name" value="LYSOZYME C"/>
    <property type="match status" value="1"/>
</dbReference>
<evidence type="ECO:0000256" key="6">
    <source>
        <dbReference type="ARBA" id="ARBA00023295"/>
    </source>
</evidence>
<dbReference type="InterPro" id="IPR023346">
    <property type="entry name" value="Lysozyme-like_dom_sf"/>
</dbReference>
<keyword evidence="5" id="KW-1015">Disulfide bond</keyword>
<feature type="chain" id="PRO_5040240354" description="lysozyme" evidence="9">
    <location>
        <begin position="19"/>
        <end position="795"/>
    </location>
</feature>
<sequence length="795" mass="88873">MYLILLVAVLLIFSVIDAKVYDRCELAKDLQYVYEFPKEEISTWVCIVQHESNFNTSAVNRGSGDHGLFQISQLFWCSVDNVGLACNANCASFRDNDISDDVKCVKTIFKEHSRISGNGFNAWTVYGYYCKRDTSKYLDGCREIEIDTIGNILTEDTLELDEDGYHFPTLPLIPKIYNRCELAKELKDVHQVPTEELSTWICIAHHESSFNTSANNKGSGDHGIFQISELYWCSKFIKAGGCNAKCSQFRDTDITDDISCARTIFNKQKAITGDGFTAWSIYPQYCKGDTKKYIGGCPGVDETLTINKQSKTLDILKPALISKIYNRCELARELKYKHNVPDEQISKWVCIAERESNLNTSSLGNGDHGIFQISEQYWCSPYGKGSGCNAFCGDFRDHDLTDDVACIEIIFNEHVGISGDGFNAWAVYPFYCKGDTSFYTSNCFKGDDNSLILQSKQQSLYPFSQRITSKNNIISNVEGDINLSTKIETNHRSSTSNNKRLYDNTFSSFTNPAKFDDLITSESISRLVSTTPDIIKSSNNSYAYLTSKSTEDKIILKLEPDSKDLSNGTESAKRTLGLYSLVKKSSLSDFSNDSIRNTPNSRQTARQMNTRPRPSMSRILLDPYTGQPFERQRPHRPPGPPRPPGPQRPAMPGPLRPQGPARPQAPSRPQVPPRPPPARPSGSRPRPPLPPLTTLRPFSWNNLPGVIFTLWPSSTTGPVSTSVYSTTPKQSLYSTETTKLTEATKSAKMFGIITDSNTQTVRATKREPKLGAINVPGYIYSTTPDGFELIPNKKV</sequence>
<feature type="compositionally biased region" description="Pro residues" evidence="8">
    <location>
        <begin position="669"/>
        <end position="691"/>
    </location>
</feature>
<feature type="domain" description="Glycosyl hydrolases family 22 (GH22)" evidence="10">
    <location>
        <begin position="86"/>
        <end position="104"/>
    </location>
</feature>
<evidence type="ECO:0000256" key="1">
    <source>
        <dbReference type="ARBA" id="ARBA00000632"/>
    </source>
</evidence>
<name>A0A9N9TD80_DIABA</name>
<evidence type="ECO:0000256" key="5">
    <source>
        <dbReference type="ARBA" id="ARBA00023157"/>
    </source>
</evidence>
<dbReference type="AlphaFoldDB" id="A0A9N9TD80"/>
<dbReference type="PANTHER" id="PTHR11407:SF63">
    <property type="entry name" value="LYSOZYME C"/>
    <property type="match status" value="1"/>
</dbReference>
<evidence type="ECO:0000259" key="10">
    <source>
        <dbReference type="PROSITE" id="PS00128"/>
    </source>
</evidence>
<organism evidence="11 12">
    <name type="scientific">Diabrotica balteata</name>
    <name type="common">Banded cucumber beetle</name>
    <dbReference type="NCBI Taxonomy" id="107213"/>
    <lineage>
        <taxon>Eukaryota</taxon>
        <taxon>Metazoa</taxon>
        <taxon>Ecdysozoa</taxon>
        <taxon>Arthropoda</taxon>
        <taxon>Hexapoda</taxon>
        <taxon>Insecta</taxon>
        <taxon>Pterygota</taxon>
        <taxon>Neoptera</taxon>
        <taxon>Endopterygota</taxon>
        <taxon>Coleoptera</taxon>
        <taxon>Polyphaga</taxon>
        <taxon>Cucujiformia</taxon>
        <taxon>Chrysomeloidea</taxon>
        <taxon>Chrysomelidae</taxon>
        <taxon>Galerucinae</taxon>
        <taxon>Diabroticina</taxon>
        <taxon>Diabroticites</taxon>
        <taxon>Diabrotica</taxon>
    </lineage>
</organism>
<evidence type="ECO:0000256" key="2">
    <source>
        <dbReference type="ARBA" id="ARBA00010859"/>
    </source>
</evidence>
<dbReference type="GO" id="GO:0031640">
    <property type="term" value="P:killing of cells of another organism"/>
    <property type="evidence" value="ECO:0007669"/>
    <property type="project" value="UniProtKB-KW"/>
</dbReference>
<dbReference type="InterPro" id="IPR019799">
    <property type="entry name" value="Glyco_hydro_22_CS"/>
</dbReference>
<feature type="domain" description="Glycosyl hydrolases family 22 (GH22)" evidence="10">
    <location>
        <begin position="242"/>
        <end position="260"/>
    </location>
</feature>
<keyword evidence="9" id="KW-0732">Signal</keyword>
<comment type="similarity">
    <text evidence="2 7">Belongs to the glycosyl hydrolase 22 family.</text>
</comment>
<evidence type="ECO:0000256" key="8">
    <source>
        <dbReference type="SAM" id="MobiDB-lite"/>
    </source>
</evidence>
<feature type="compositionally biased region" description="Pro residues" evidence="8">
    <location>
        <begin position="637"/>
        <end position="657"/>
    </location>
</feature>
<feature type="compositionally biased region" description="Low complexity" evidence="8">
    <location>
        <begin position="658"/>
        <end position="668"/>
    </location>
</feature>
<evidence type="ECO:0000256" key="9">
    <source>
        <dbReference type="SAM" id="SignalP"/>
    </source>
</evidence>
<dbReference type="FunFam" id="1.10.530.10:FF:000001">
    <property type="entry name" value="Lysozyme C"/>
    <property type="match status" value="1"/>
</dbReference>
<evidence type="ECO:0000256" key="3">
    <source>
        <dbReference type="ARBA" id="ARBA00012732"/>
    </source>
</evidence>
<dbReference type="GO" id="GO:0042742">
    <property type="term" value="P:defense response to bacterium"/>
    <property type="evidence" value="ECO:0007669"/>
    <property type="project" value="UniProtKB-KW"/>
</dbReference>
<dbReference type="GO" id="GO:0003796">
    <property type="term" value="F:lysozyme activity"/>
    <property type="evidence" value="ECO:0007669"/>
    <property type="project" value="UniProtKB-EC"/>
</dbReference>
<dbReference type="PROSITE" id="PS00128">
    <property type="entry name" value="GLYCOSYL_HYDROL_F22_1"/>
    <property type="match status" value="3"/>
</dbReference>
<accession>A0A9N9TD80</accession>
<dbReference type="PRINTS" id="PR00135">
    <property type="entry name" value="LYZLACT"/>
</dbReference>
<dbReference type="EMBL" id="OU898284">
    <property type="protein sequence ID" value="CAG9840778.1"/>
    <property type="molecule type" value="Genomic_DNA"/>
</dbReference>
<feature type="region of interest" description="Disordered" evidence="8">
    <location>
        <begin position="589"/>
        <end position="697"/>
    </location>
</feature>
<keyword evidence="6" id="KW-0378">Hydrolase</keyword>
<dbReference type="Proteomes" id="UP001153709">
    <property type="component" value="Chromosome 9"/>
</dbReference>
<feature type="signal peptide" evidence="9">
    <location>
        <begin position="1"/>
        <end position="18"/>
    </location>
</feature>
<keyword evidence="6" id="KW-0326">Glycosidase</keyword>
<evidence type="ECO:0000313" key="11">
    <source>
        <dbReference type="EMBL" id="CAG9840778.1"/>
    </source>
</evidence>
<dbReference type="InterPro" id="IPR001916">
    <property type="entry name" value="Glyco_hydro_22"/>
</dbReference>
<dbReference type="OrthoDB" id="17373at2759"/>
<reference evidence="11" key="1">
    <citation type="submission" date="2022-01" db="EMBL/GenBank/DDBJ databases">
        <authorList>
            <person name="King R."/>
        </authorList>
    </citation>
    <scope>NUCLEOTIDE SEQUENCE</scope>
</reference>
<dbReference type="SMART" id="SM00263">
    <property type="entry name" value="LYZ1"/>
    <property type="match status" value="3"/>
</dbReference>
<dbReference type="Pfam" id="PF00062">
    <property type="entry name" value="Lys"/>
    <property type="match status" value="3"/>
</dbReference>
<protein>
    <recommendedName>
        <fullName evidence="3">lysozyme</fullName>
        <ecNumber evidence="3">3.2.1.17</ecNumber>
    </recommendedName>
</protein>
<keyword evidence="4" id="KW-0929">Antimicrobial</keyword>
<dbReference type="CDD" id="cd16899">
    <property type="entry name" value="LYZ_C_invert"/>
    <property type="match status" value="3"/>
</dbReference>
<feature type="domain" description="Glycosyl hydrolases family 22 (GH22)" evidence="10">
    <location>
        <begin position="388"/>
        <end position="406"/>
    </location>
</feature>
<dbReference type="Gene3D" id="1.10.530.10">
    <property type="match status" value="3"/>
</dbReference>
<dbReference type="EC" id="3.2.1.17" evidence="3"/>
<gene>
    <name evidence="11" type="ORF">DIABBA_LOCUS13402</name>
</gene>